<accession>A0A7E4VVH6</accession>
<reference evidence="3" key="2">
    <citation type="submission" date="2020-10" db="UniProtKB">
        <authorList>
            <consortium name="WormBaseParasite"/>
        </authorList>
    </citation>
    <scope>IDENTIFICATION</scope>
</reference>
<proteinExistence type="predicted"/>
<name>A0A7E4VVH6_PANRE</name>
<protein>
    <submittedName>
        <fullName evidence="3">Uncharacterized protein</fullName>
    </submittedName>
</protein>
<feature type="chain" id="PRO_5028866337" evidence="1">
    <location>
        <begin position="22"/>
        <end position="200"/>
    </location>
</feature>
<evidence type="ECO:0000313" key="3">
    <source>
        <dbReference type="WBParaSite" id="Pan_g3774.t1"/>
    </source>
</evidence>
<feature type="signal peptide" evidence="1">
    <location>
        <begin position="1"/>
        <end position="21"/>
    </location>
</feature>
<evidence type="ECO:0000313" key="2">
    <source>
        <dbReference type="Proteomes" id="UP000492821"/>
    </source>
</evidence>
<dbReference type="WBParaSite" id="Pan_g3774.t1">
    <property type="protein sequence ID" value="Pan_g3774.t1"/>
    <property type="gene ID" value="Pan_g3774"/>
</dbReference>
<keyword evidence="2" id="KW-1185">Reference proteome</keyword>
<dbReference type="AlphaFoldDB" id="A0A7E4VVH6"/>
<reference evidence="2" key="1">
    <citation type="journal article" date="2013" name="Genetics">
        <title>The draft genome and transcriptome of Panagrellus redivivus are shaped by the harsh demands of a free-living lifestyle.</title>
        <authorList>
            <person name="Srinivasan J."/>
            <person name="Dillman A.R."/>
            <person name="Macchietto M.G."/>
            <person name="Heikkinen L."/>
            <person name="Lakso M."/>
            <person name="Fracchia K.M."/>
            <person name="Antoshechkin I."/>
            <person name="Mortazavi A."/>
            <person name="Wong G."/>
            <person name="Sternberg P.W."/>
        </authorList>
    </citation>
    <scope>NUCLEOTIDE SEQUENCE [LARGE SCALE GENOMIC DNA]</scope>
    <source>
        <strain evidence="2">MT8872</strain>
    </source>
</reference>
<keyword evidence="1" id="KW-0732">Signal</keyword>
<dbReference type="Proteomes" id="UP000492821">
    <property type="component" value="Unassembled WGS sequence"/>
</dbReference>
<sequence length="200" mass="22467">MFRIHHVLLFVTVLYISYCFAADSKNSDIAVKSACPTCKQLIGTYCAFKTEHFFGGNCPKFSMKFFPPSNVIDCPQVHISCRAACEKHDAIMHIAPRHGANITVRAEKAVQLVGYCTGDNTWSVKDVRTNIVYSDIIHAECQKLYENTPRYQEEPFRMGVSSTGSQYGFELGPDTTERVVNDMIGLTSLFDIIGSFVRRC</sequence>
<organism evidence="2 3">
    <name type="scientific">Panagrellus redivivus</name>
    <name type="common">Microworm</name>
    <dbReference type="NCBI Taxonomy" id="6233"/>
    <lineage>
        <taxon>Eukaryota</taxon>
        <taxon>Metazoa</taxon>
        <taxon>Ecdysozoa</taxon>
        <taxon>Nematoda</taxon>
        <taxon>Chromadorea</taxon>
        <taxon>Rhabditida</taxon>
        <taxon>Tylenchina</taxon>
        <taxon>Panagrolaimomorpha</taxon>
        <taxon>Panagrolaimoidea</taxon>
        <taxon>Panagrolaimidae</taxon>
        <taxon>Panagrellus</taxon>
    </lineage>
</organism>
<evidence type="ECO:0000256" key="1">
    <source>
        <dbReference type="SAM" id="SignalP"/>
    </source>
</evidence>